<evidence type="ECO:0000259" key="2">
    <source>
        <dbReference type="PROSITE" id="PS50975"/>
    </source>
</evidence>
<feature type="domain" description="ATP-grasp" evidence="2">
    <location>
        <begin position="124"/>
        <end position="318"/>
    </location>
</feature>
<evidence type="ECO:0000313" key="4">
    <source>
        <dbReference type="Proteomes" id="UP000494205"/>
    </source>
</evidence>
<protein>
    <recommendedName>
        <fullName evidence="2">ATP-grasp domain-containing protein</fullName>
    </recommendedName>
</protein>
<accession>A0A6J5BF82</accession>
<dbReference type="PROSITE" id="PS50975">
    <property type="entry name" value="ATP_GRASP"/>
    <property type="match status" value="1"/>
</dbReference>
<keyword evidence="1" id="KW-0067">ATP-binding</keyword>
<evidence type="ECO:0000313" key="3">
    <source>
        <dbReference type="EMBL" id="CAB3704140.1"/>
    </source>
</evidence>
<evidence type="ECO:0000256" key="1">
    <source>
        <dbReference type="PROSITE-ProRule" id="PRU00409"/>
    </source>
</evidence>
<dbReference type="Proteomes" id="UP000494205">
    <property type="component" value="Unassembled WGS sequence"/>
</dbReference>
<name>A0A6J5BF82_9BURK</name>
<dbReference type="Gene3D" id="3.30.470.20">
    <property type="entry name" value="ATP-grasp fold, B domain"/>
    <property type="match status" value="1"/>
</dbReference>
<dbReference type="GO" id="GO:0005524">
    <property type="term" value="F:ATP binding"/>
    <property type="evidence" value="ECO:0007669"/>
    <property type="project" value="UniProtKB-UniRule"/>
</dbReference>
<dbReference type="AlphaFoldDB" id="A0A6J5BF82"/>
<dbReference type="EMBL" id="CADIJZ010000013">
    <property type="protein sequence ID" value="CAB3704140.1"/>
    <property type="molecule type" value="Genomic_DNA"/>
</dbReference>
<dbReference type="GO" id="GO:0046872">
    <property type="term" value="F:metal ion binding"/>
    <property type="evidence" value="ECO:0007669"/>
    <property type="project" value="InterPro"/>
</dbReference>
<organism evidence="3 4">
    <name type="scientific">Paraburkholderia rhynchosiae</name>
    <dbReference type="NCBI Taxonomy" id="487049"/>
    <lineage>
        <taxon>Bacteria</taxon>
        <taxon>Pseudomonadati</taxon>
        <taxon>Pseudomonadota</taxon>
        <taxon>Betaproteobacteria</taxon>
        <taxon>Burkholderiales</taxon>
        <taxon>Burkholderiaceae</taxon>
        <taxon>Paraburkholderia</taxon>
    </lineage>
</organism>
<reference evidence="3 4" key="1">
    <citation type="submission" date="2020-04" db="EMBL/GenBank/DDBJ databases">
        <authorList>
            <person name="De Canck E."/>
        </authorList>
    </citation>
    <scope>NUCLEOTIDE SEQUENCE [LARGE SCALE GENOMIC DNA]</scope>
    <source>
        <strain evidence="3 4">LMG 27174</strain>
    </source>
</reference>
<dbReference type="InterPro" id="IPR011761">
    <property type="entry name" value="ATP-grasp"/>
</dbReference>
<gene>
    <name evidence="3" type="ORF">LMG27174_03842</name>
</gene>
<keyword evidence="1" id="KW-0547">Nucleotide-binding</keyword>
<dbReference type="SUPFAM" id="SSF56059">
    <property type="entry name" value="Glutathione synthetase ATP-binding domain-like"/>
    <property type="match status" value="1"/>
</dbReference>
<sequence length="397" mass="44244">MSSPYGFDQTVGVVVGAELNGLGVARSLAHARVPVIAVETKRMRAGLWCRYVRAHSVKSFIGKAFVDDMIALGKKFSQPPVLILTDEDAVHAVSENREVLSRWFRFRLPVGDTVEMLSSKARFHDFATKHHFPVPRSVVLEKLSDIQYLSELRYPCVLKPDDKRNVLRGEKERALRVDCLQDARERAAAMLATPGGIIAQEWIEGPDSNIYFTLFYRGSGGRVVSIFTGRKVLSSPPGTGSTAICVAAPEARGVLEPLTLSFAEQAGFDGMGSIEYKWDDNYKEFVMVEPTVGRTDWQEEIATLCGVNIPLAAYRHEAGLPPLPEGSCRVPVAWRATFADRPPPDLLHERTKIVDGYFRWSDPLPALQFYCVVSPLRCMKRGWRKAIKAPEPRQAKA</sequence>
<proteinExistence type="predicted"/>